<feature type="compositionally biased region" description="Basic and acidic residues" evidence="1">
    <location>
        <begin position="197"/>
        <end position="220"/>
    </location>
</feature>
<feature type="compositionally biased region" description="Basic and acidic residues" evidence="1">
    <location>
        <begin position="166"/>
        <end position="177"/>
    </location>
</feature>
<sequence>MADDALDSLYWVAPEAFTARRTELVAAAKKRGDTAAAGRISAARKPTTAAWIVNRLALSDKNVKRRLADLGDRLRAAHAEMDGERIRELSAEQHRLIGELARAAFDAAESARPSAAVRDDVTSTLQAAVADPDVTARLGRLAKPERWSGFGGFGDAAPASEPSRPAPEKPEEPEKRAPRQTAAQRRPEKLNAAVAAAERRKAEADADQERRRAERDAARQRCDEALAVLRQAEREFNIADDKYEQAKRASRAAADSVNEAKAQLRRA</sequence>
<protein>
    <submittedName>
        <fullName evidence="2">Uncharacterized protein</fullName>
    </submittedName>
</protein>
<feature type="region of interest" description="Disordered" evidence="1">
    <location>
        <begin position="243"/>
        <end position="267"/>
    </location>
</feature>
<dbReference type="RefSeq" id="WP_085078447.1">
    <property type="nucleotide sequence ID" value="NZ_LQPJ01000100.1"/>
</dbReference>
<feature type="region of interest" description="Disordered" evidence="1">
    <location>
        <begin position="147"/>
        <end position="220"/>
    </location>
</feature>
<dbReference type="Proteomes" id="UP000193529">
    <property type="component" value="Unassembled WGS sequence"/>
</dbReference>
<gene>
    <name evidence="2" type="ORF">AWC19_08340</name>
</gene>
<comment type="caution">
    <text evidence="2">The sequence shown here is derived from an EMBL/GenBank/DDBJ whole genome shotgun (WGS) entry which is preliminary data.</text>
</comment>
<dbReference type="EMBL" id="LQPJ01000100">
    <property type="protein sequence ID" value="ORW24793.1"/>
    <property type="molecule type" value="Genomic_DNA"/>
</dbReference>
<evidence type="ECO:0000313" key="3">
    <source>
        <dbReference type="Proteomes" id="UP000193529"/>
    </source>
</evidence>
<dbReference type="OrthoDB" id="3541690at2"/>
<keyword evidence="3" id="KW-1185">Reference proteome</keyword>
<evidence type="ECO:0000256" key="1">
    <source>
        <dbReference type="SAM" id="MobiDB-lite"/>
    </source>
</evidence>
<accession>A0A1X1ZN71</accession>
<organism evidence="2 3">
    <name type="scientific">Mycobacterium palustre</name>
    <dbReference type="NCBI Taxonomy" id="153971"/>
    <lineage>
        <taxon>Bacteria</taxon>
        <taxon>Bacillati</taxon>
        <taxon>Actinomycetota</taxon>
        <taxon>Actinomycetes</taxon>
        <taxon>Mycobacteriales</taxon>
        <taxon>Mycobacteriaceae</taxon>
        <taxon>Mycobacterium</taxon>
        <taxon>Mycobacterium simiae complex</taxon>
    </lineage>
</organism>
<dbReference type="AlphaFoldDB" id="A0A1X1ZN71"/>
<proteinExistence type="predicted"/>
<evidence type="ECO:0000313" key="2">
    <source>
        <dbReference type="EMBL" id="ORW24793.1"/>
    </source>
</evidence>
<dbReference type="STRING" id="153971.AWC19_08340"/>
<name>A0A1X1ZN71_9MYCO</name>
<reference evidence="2 3" key="1">
    <citation type="submission" date="2016-01" db="EMBL/GenBank/DDBJ databases">
        <title>The new phylogeny of the genus Mycobacterium.</title>
        <authorList>
            <person name="Tarcisio F."/>
            <person name="Conor M."/>
            <person name="Antonella G."/>
            <person name="Elisabetta G."/>
            <person name="Giulia F.S."/>
            <person name="Sara T."/>
            <person name="Anna F."/>
            <person name="Clotilde B."/>
            <person name="Roberto B."/>
            <person name="Veronica D.S."/>
            <person name="Fabio R."/>
            <person name="Monica P."/>
            <person name="Olivier J."/>
            <person name="Enrico T."/>
            <person name="Nicola S."/>
        </authorList>
    </citation>
    <scope>NUCLEOTIDE SEQUENCE [LARGE SCALE GENOMIC DNA]</scope>
    <source>
        <strain evidence="2 3">DSM 44572</strain>
    </source>
</reference>